<dbReference type="Proteomes" id="UP000053268">
    <property type="component" value="Unassembled WGS sequence"/>
</dbReference>
<dbReference type="AlphaFoldDB" id="A0A194Q2H9"/>
<evidence type="ECO:0000313" key="2">
    <source>
        <dbReference type="EMBL" id="KPI99543.1"/>
    </source>
</evidence>
<evidence type="ECO:0000256" key="1">
    <source>
        <dbReference type="SAM" id="MobiDB-lite"/>
    </source>
</evidence>
<dbReference type="EMBL" id="KQ459579">
    <property type="protein sequence ID" value="KPI99543.1"/>
    <property type="molecule type" value="Genomic_DNA"/>
</dbReference>
<gene>
    <name evidence="2" type="ORF">RR46_03908</name>
</gene>
<sequence length="80" mass="8722">MCFHIFDPNPHPATSPRATRHPPLAAGPPRRNRAATSPQPRLNLAATATNPHALVQARSRLSTPKTITIPTTFCYQLIST</sequence>
<proteinExistence type="predicted"/>
<evidence type="ECO:0000313" key="3">
    <source>
        <dbReference type="Proteomes" id="UP000053268"/>
    </source>
</evidence>
<name>A0A194Q2H9_PAPXU</name>
<protein>
    <submittedName>
        <fullName evidence="2">Uncharacterized protein</fullName>
    </submittedName>
</protein>
<keyword evidence="3" id="KW-1185">Reference proteome</keyword>
<organism evidence="2 3">
    <name type="scientific">Papilio xuthus</name>
    <name type="common">Asian swallowtail butterfly</name>
    <dbReference type="NCBI Taxonomy" id="66420"/>
    <lineage>
        <taxon>Eukaryota</taxon>
        <taxon>Metazoa</taxon>
        <taxon>Ecdysozoa</taxon>
        <taxon>Arthropoda</taxon>
        <taxon>Hexapoda</taxon>
        <taxon>Insecta</taxon>
        <taxon>Pterygota</taxon>
        <taxon>Neoptera</taxon>
        <taxon>Endopterygota</taxon>
        <taxon>Lepidoptera</taxon>
        <taxon>Glossata</taxon>
        <taxon>Ditrysia</taxon>
        <taxon>Papilionoidea</taxon>
        <taxon>Papilionidae</taxon>
        <taxon>Papilioninae</taxon>
        <taxon>Papilio</taxon>
    </lineage>
</organism>
<accession>A0A194Q2H9</accession>
<reference evidence="2 3" key="1">
    <citation type="journal article" date="2015" name="Nat. Commun.">
        <title>Outbred genome sequencing and CRISPR/Cas9 gene editing in butterflies.</title>
        <authorList>
            <person name="Li X."/>
            <person name="Fan D."/>
            <person name="Zhang W."/>
            <person name="Liu G."/>
            <person name="Zhang L."/>
            <person name="Zhao L."/>
            <person name="Fang X."/>
            <person name="Chen L."/>
            <person name="Dong Y."/>
            <person name="Chen Y."/>
            <person name="Ding Y."/>
            <person name="Zhao R."/>
            <person name="Feng M."/>
            <person name="Zhu Y."/>
            <person name="Feng Y."/>
            <person name="Jiang X."/>
            <person name="Zhu D."/>
            <person name="Xiang H."/>
            <person name="Feng X."/>
            <person name="Li S."/>
            <person name="Wang J."/>
            <person name="Zhang G."/>
            <person name="Kronforst M.R."/>
            <person name="Wang W."/>
        </authorList>
    </citation>
    <scope>NUCLEOTIDE SEQUENCE [LARGE SCALE GENOMIC DNA]</scope>
    <source>
        <strain evidence="2">Ya'a_city_454_Px</strain>
        <tissue evidence="2">Whole body</tissue>
    </source>
</reference>
<feature type="region of interest" description="Disordered" evidence="1">
    <location>
        <begin position="1"/>
        <end position="38"/>
    </location>
</feature>